<accession>A0A1Z5JXS3</accession>
<dbReference type="PANTHER" id="PTHR14154">
    <property type="entry name" value="UPF0041 BRAIN PROTEIN 44-RELATED"/>
    <property type="match status" value="1"/>
</dbReference>
<feature type="compositionally biased region" description="Pro residues" evidence="11">
    <location>
        <begin position="366"/>
        <end position="380"/>
    </location>
</feature>
<reference evidence="12 13" key="1">
    <citation type="journal article" date="2015" name="Plant Cell">
        <title>Oil accumulation by the oleaginous diatom Fistulifera solaris as revealed by the genome and transcriptome.</title>
        <authorList>
            <person name="Tanaka T."/>
            <person name="Maeda Y."/>
            <person name="Veluchamy A."/>
            <person name="Tanaka M."/>
            <person name="Abida H."/>
            <person name="Marechal E."/>
            <person name="Bowler C."/>
            <person name="Muto M."/>
            <person name="Sunaga Y."/>
            <person name="Tanaka M."/>
            <person name="Yoshino T."/>
            <person name="Taniguchi T."/>
            <person name="Fukuda Y."/>
            <person name="Nemoto M."/>
            <person name="Matsumoto M."/>
            <person name="Wong P.S."/>
            <person name="Aburatani S."/>
            <person name="Fujibuchi W."/>
        </authorList>
    </citation>
    <scope>NUCLEOTIDE SEQUENCE [LARGE SCALE GENOMIC DNA]</scope>
    <source>
        <strain evidence="12 13">JPCC DA0580</strain>
    </source>
</reference>
<dbReference type="InterPro" id="IPR022796">
    <property type="entry name" value="Chloroa_b-bind"/>
</dbReference>
<comment type="caution">
    <text evidence="12">The sequence shown here is derived from an EMBL/GenBank/DDBJ whole genome shotgun (WGS) entry which is preliminary data.</text>
</comment>
<feature type="compositionally biased region" description="Polar residues" evidence="11">
    <location>
        <begin position="390"/>
        <end position="424"/>
    </location>
</feature>
<protein>
    <submittedName>
        <fullName evidence="12">Uncharacterized protein</fullName>
    </submittedName>
</protein>
<evidence type="ECO:0000313" key="12">
    <source>
        <dbReference type="EMBL" id="GAX18551.1"/>
    </source>
</evidence>
<organism evidence="12 13">
    <name type="scientific">Fistulifera solaris</name>
    <name type="common">Oleaginous diatom</name>
    <dbReference type="NCBI Taxonomy" id="1519565"/>
    <lineage>
        <taxon>Eukaryota</taxon>
        <taxon>Sar</taxon>
        <taxon>Stramenopiles</taxon>
        <taxon>Ochrophyta</taxon>
        <taxon>Bacillariophyta</taxon>
        <taxon>Bacillariophyceae</taxon>
        <taxon>Bacillariophycidae</taxon>
        <taxon>Naviculales</taxon>
        <taxon>Naviculaceae</taxon>
        <taxon>Fistulifera</taxon>
    </lineage>
</organism>
<name>A0A1Z5JXS3_FISSO</name>
<proteinExistence type="inferred from homology"/>
<feature type="compositionally biased region" description="Polar residues" evidence="11">
    <location>
        <begin position="580"/>
        <end position="594"/>
    </location>
</feature>
<gene>
    <name evidence="12" type="ORF">FisN_10Hh248</name>
</gene>
<feature type="region of interest" description="Disordered" evidence="11">
    <location>
        <begin position="140"/>
        <end position="160"/>
    </location>
</feature>
<keyword evidence="5" id="KW-0934">Plastid</keyword>
<dbReference type="OrthoDB" id="40241at2759"/>
<evidence type="ECO:0000256" key="11">
    <source>
        <dbReference type="SAM" id="MobiDB-lite"/>
    </source>
</evidence>
<evidence type="ECO:0000256" key="5">
    <source>
        <dbReference type="ARBA" id="ARBA00022640"/>
    </source>
</evidence>
<evidence type="ECO:0000256" key="10">
    <source>
        <dbReference type="ARBA" id="ARBA00037956"/>
    </source>
</evidence>
<dbReference type="AlphaFoldDB" id="A0A1Z5JXS3"/>
<keyword evidence="4" id="KW-0150">Chloroplast</keyword>
<feature type="region of interest" description="Disordered" evidence="11">
    <location>
        <begin position="580"/>
        <end position="641"/>
    </location>
</feature>
<evidence type="ECO:0000256" key="9">
    <source>
        <dbReference type="ARBA" id="ARBA00023243"/>
    </source>
</evidence>
<dbReference type="GO" id="GO:0009507">
    <property type="term" value="C:chloroplast"/>
    <property type="evidence" value="ECO:0007669"/>
    <property type="project" value="UniProtKB-SubCell"/>
</dbReference>
<evidence type="ECO:0000256" key="2">
    <source>
        <dbReference type="ARBA" id="ARBA00004229"/>
    </source>
</evidence>
<comment type="similarity">
    <text evidence="10">Belongs to the ELIP/psbS family.</text>
</comment>
<sequence>MPPLSVIKRSKAPHRVASGTPEGPESELFDFLKSIVERPIDWNVNEPGKSPFGFDKNAELWNGRIAQISFVWIFLQEWIQGKGVLQSIVEGDVASNISLEMVCLMLLFVSFQFCMLPFEQNVKIRVPREWLDNPTILQNVSLPPNNRPQRPKRKEAEKPDVRKWNLNGEKAPYGFDVNAEVWNGRVAMVCFAWVFLQEWIQDKGLLVGLEEKHGPSEAALLLFIIGLSGFITYLHNMFSLEAEAYRKSRLPPTTEAPKSFSPVASRTFEFGQANGRMPVLNGQKSLRPSIPPNNIPGQPMAGRDWSPNGSYAPNVPPVSFRKQPRPDAIAPGPNMTQTNFRQPATRERRLPHTVGQTRPNFQQSSLPPPPSFRRNSPPPVYSQAVPPYMQQGTDSGVYQQQQYIRQGTRPSGSSWLDRSPNNSVEPPRTYDSPSTPTAAPLNKSMIQSYEESLRSMTKEPTIAITATNQQGLPYQASSNPEQPPVWPNVPDTVTPPRMQLFQSDALSSAAKGDPSLLDQVAPTLPMRSNVDIVPPEIKPGVRPFPKPESFAFSLDTPIAQLRKSAYEQSWADYNLQQSLGDESTSASSENTSFDTTEREAASPNPVPYSTEEEYAPRYQPSPYNMPSQKGRRSYLDTLGPS</sequence>
<dbReference type="EMBL" id="BDSP01000131">
    <property type="protein sequence ID" value="GAX18551.1"/>
    <property type="molecule type" value="Genomic_DNA"/>
</dbReference>
<keyword evidence="6" id="KW-0812">Transmembrane</keyword>
<keyword evidence="13" id="KW-1185">Reference proteome</keyword>
<evidence type="ECO:0000256" key="8">
    <source>
        <dbReference type="ARBA" id="ARBA00023136"/>
    </source>
</evidence>
<dbReference type="GO" id="GO:0030076">
    <property type="term" value="C:light-harvesting complex"/>
    <property type="evidence" value="ECO:0007669"/>
    <property type="project" value="UniProtKB-KW"/>
</dbReference>
<keyword evidence="9" id="KW-0437">Light-harvesting polypeptide</keyword>
<comment type="subcellular location">
    <subcellularLocation>
        <location evidence="1">Membrane</location>
        <topology evidence="1">Multi-pass membrane protein</topology>
    </subcellularLocation>
    <subcellularLocation>
        <location evidence="2">Plastid</location>
        <location evidence="2">Chloroplast</location>
    </subcellularLocation>
</comment>
<keyword evidence="7" id="KW-1133">Transmembrane helix</keyword>
<feature type="region of interest" description="Disordered" evidence="11">
    <location>
        <begin position="284"/>
        <end position="442"/>
    </location>
</feature>
<evidence type="ECO:0000256" key="1">
    <source>
        <dbReference type="ARBA" id="ARBA00004141"/>
    </source>
</evidence>
<keyword evidence="8" id="KW-0472">Membrane</keyword>
<evidence type="ECO:0000256" key="3">
    <source>
        <dbReference type="ARBA" id="ARBA00005933"/>
    </source>
</evidence>
<dbReference type="GO" id="GO:0016020">
    <property type="term" value="C:membrane"/>
    <property type="evidence" value="ECO:0007669"/>
    <property type="project" value="UniProtKB-SubCell"/>
</dbReference>
<dbReference type="Pfam" id="PF00504">
    <property type="entry name" value="Chloroa_b-bind"/>
    <property type="match status" value="1"/>
</dbReference>
<dbReference type="InParanoid" id="A0A1Z5JXS3"/>
<evidence type="ECO:0000256" key="4">
    <source>
        <dbReference type="ARBA" id="ARBA00022528"/>
    </source>
</evidence>
<evidence type="ECO:0000256" key="6">
    <source>
        <dbReference type="ARBA" id="ARBA00022692"/>
    </source>
</evidence>
<evidence type="ECO:0000256" key="7">
    <source>
        <dbReference type="ARBA" id="ARBA00022989"/>
    </source>
</evidence>
<dbReference type="SUPFAM" id="SSF103511">
    <property type="entry name" value="Chlorophyll a-b binding protein"/>
    <property type="match status" value="2"/>
</dbReference>
<evidence type="ECO:0000313" key="13">
    <source>
        <dbReference type="Proteomes" id="UP000198406"/>
    </source>
</evidence>
<dbReference type="Proteomes" id="UP000198406">
    <property type="component" value="Unassembled WGS sequence"/>
</dbReference>
<comment type="similarity">
    <text evidence="3">Belongs to the fucoxanthin chlorophyll protein family.</text>
</comment>